<comment type="similarity">
    <text evidence="1">Belongs to the eukaryotic ribosomal protein eL39 family.</text>
</comment>
<dbReference type="SUPFAM" id="SSF48662">
    <property type="entry name" value="Ribosomal protein L39e"/>
    <property type="match status" value="1"/>
</dbReference>
<dbReference type="PANTHER" id="PTHR19970:SF0">
    <property type="entry name" value="LARGE RIBOSOMAL SUBUNIT PROTEIN EL39"/>
    <property type="match status" value="1"/>
</dbReference>
<dbReference type="InterPro" id="IPR023626">
    <property type="entry name" value="Ribosomal_eL39_dom_sf"/>
</dbReference>
<evidence type="ECO:0000256" key="6">
    <source>
        <dbReference type="SAM" id="MobiDB-lite"/>
    </source>
</evidence>
<protein>
    <recommendedName>
        <fullName evidence="4">Large ribosomal subunit protein eL39</fullName>
    </recommendedName>
    <alternativeName>
        <fullName evidence="5">60S ribosomal protein L39</fullName>
    </alternativeName>
</protein>
<evidence type="ECO:0000256" key="3">
    <source>
        <dbReference type="ARBA" id="ARBA00023274"/>
    </source>
</evidence>
<dbReference type="FunFam" id="1.10.1620.10:FF:000001">
    <property type="entry name" value="60S ribosomal protein-like L39"/>
    <property type="match status" value="1"/>
</dbReference>
<evidence type="ECO:0000256" key="2">
    <source>
        <dbReference type="ARBA" id="ARBA00022980"/>
    </source>
</evidence>
<feature type="region of interest" description="Disordered" evidence="6">
    <location>
        <begin position="69"/>
        <end position="91"/>
    </location>
</feature>
<gene>
    <name evidence="7" type="ORF">AJ79_00571</name>
</gene>
<dbReference type="PANTHER" id="PTHR19970">
    <property type="entry name" value="RIBOSOMAL PROTEIN L39E"/>
    <property type="match status" value="1"/>
</dbReference>
<dbReference type="STRING" id="1447875.A0A2B7YBI3"/>
<name>A0A2B7YBI3_9EURO</name>
<feature type="region of interest" description="Disordered" evidence="6">
    <location>
        <begin position="1"/>
        <end position="39"/>
    </location>
</feature>
<keyword evidence="8" id="KW-1185">Reference proteome</keyword>
<accession>A0A2B7YBI3</accession>
<dbReference type="Proteomes" id="UP000223968">
    <property type="component" value="Unassembled WGS sequence"/>
</dbReference>
<dbReference type="Gene3D" id="1.10.1620.10">
    <property type="entry name" value="Ribosomal protein L39e"/>
    <property type="match status" value="1"/>
</dbReference>
<evidence type="ECO:0000256" key="5">
    <source>
        <dbReference type="ARBA" id="ARBA00035339"/>
    </source>
</evidence>
<proteinExistence type="inferred from homology"/>
<organism evidence="7 8">
    <name type="scientific">Helicocarpus griseus UAMH5409</name>
    <dbReference type="NCBI Taxonomy" id="1447875"/>
    <lineage>
        <taxon>Eukaryota</taxon>
        <taxon>Fungi</taxon>
        <taxon>Dikarya</taxon>
        <taxon>Ascomycota</taxon>
        <taxon>Pezizomycotina</taxon>
        <taxon>Eurotiomycetes</taxon>
        <taxon>Eurotiomycetidae</taxon>
        <taxon>Onygenales</taxon>
        <taxon>Ajellomycetaceae</taxon>
        <taxon>Helicocarpus</taxon>
    </lineage>
</organism>
<evidence type="ECO:0000256" key="1">
    <source>
        <dbReference type="ARBA" id="ARBA00009339"/>
    </source>
</evidence>
<dbReference type="GO" id="GO:0022625">
    <property type="term" value="C:cytosolic large ribosomal subunit"/>
    <property type="evidence" value="ECO:0007669"/>
    <property type="project" value="TreeGrafter"/>
</dbReference>
<keyword evidence="3" id="KW-0687">Ribonucleoprotein</keyword>
<dbReference type="GO" id="GO:0006412">
    <property type="term" value="P:translation"/>
    <property type="evidence" value="ECO:0007669"/>
    <property type="project" value="InterPro"/>
</dbReference>
<evidence type="ECO:0000313" key="8">
    <source>
        <dbReference type="Proteomes" id="UP000223968"/>
    </source>
</evidence>
<dbReference type="AlphaFoldDB" id="A0A2B7YBI3"/>
<reference evidence="7 8" key="1">
    <citation type="submission" date="2017-10" db="EMBL/GenBank/DDBJ databases">
        <title>Comparative genomics in systemic dimorphic fungi from Ajellomycetaceae.</title>
        <authorList>
            <person name="Munoz J.F."/>
            <person name="Mcewen J.G."/>
            <person name="Clay O.K."/>
            <person name="Cuomo C.A."/>
        </authorList>
    </citation>
    <scope>NUCLEOTIDE SEQUENCE [LARGE SCALE GENOMIC DNA]</scope>
    <source>
        <strain evidence="7 8">UAMH5409</strain>
    </source>
</reference>
<evidence type="ECO:0000313" key="7">
    <source>
        <dbReference type="EMBL" id="PGH18232.1"/>
    </source>
</evidence>
<dbReference type="GO" id="GO:0003735">
    <property type="term" value="F:structural constituent of ribosome"/>
    <property type="evidence" value="ECO:0007669"/>
    <property type="project" value="InterPro"/>
</dbReference>
<dbReference type="EMBL" id="PDNB01000005">
    <property type="protein sequence ID" value="PGH18232.1"/>
    <property type="molecule type" value="Genomic_DNA"/>
</dbReference>
<evidence type="ECO:0000256" key="4">
    <source>
        <dbReference type="ARBA" id="ARBA00035234"/>
    </source>
</evidence>
<sequence length="91" mass="10470">MTHSLTLNPIGKRAAHSPKSTQNFPRTCRSHGQHSDFINSHPFTSRAFAVFKTATMPSQKSFRTKQKLAKAQKQNRPIPQWIRLRTNNTIR</sequence>
<dbReference type="InterPro" id="IPR000077">
    <property type="entry name" value="Ribosomal_eL39"/>
</dbReference>
<keyword evidence="2 7" id="KW-0689">Ribosomal protein</keyword>
<dbReference type="Pfam" id="PF00832">
    <property type="entry name" value="Ribosomal_L39"/>
    <property type="match status" value="1"/>
</dbReference>
<dbReference type="OrthoDB" id="6332053at2759"/>
<comment type="caution">
    <text evidence="7">The sequence shown here is derived from an EMBL/GenBank/DDBJ whole genome shotgun (WGS) entry which is preliminary data.</text>
</comment>